<comment type="caution">
    <text evidence="2">The sequence shown here is derived from an EMBL/GenBank/DDBJ whole genome shotgun (WGS) entry which is preliminary data.</text>
</comment>
<keyword evidence="3" id="KW-1185">Reference proteome</keyword>
<dbReference type="GO" id="GO:0005737">
    <property type="term" value="C:cytoplasm"/>
    <property type="evidence" value="ECO:0007669"/>
    <property type="project" value="TreeGrafter"/>
</dbReference>
<dbReference type="PANTHER" id="PTHR11934:SF0">
    <property type="entry name" value="RIBOSE-5-PHOSPHATE ISOMERASE"/>
    <property type="match status" value="1"/>
</dbReference>
<dbReference type="GO" id="GO:0009052">
    <property type="term" value="P:pentose-phosphate shunt, non-oxidative branch"/>
    <property type="evidence" value="ECO:0007669"/>
    <property type="project" value="InterPro"/>
</dbReference>
<evidence type="ECO:0000313" key="3">
    <source>
        <dbReference type="Proteomes" id="UP000054564"/>
    </source>
</evidence>
<dbReference type="Proteomes" id="UP000054564">
    <property type="component" value="Unassembled WGS sequence"/>
</dbReference>
<name>A0A0L0V6H9_9BASI</name>
<dbReference type="STRING" id="1165861.A0A0L0V6H9"/>
<dbReference type="InterPro" id="IPR004788">
    <property type="entry name" value="Ribose5P_isomerase_type_A"/>
</dbReference>
<dbReference type="GO" id="GO:0006014">
    <property type="term" value="P:D-ribose metabolic process"/>
    <property type="evidence" value="ECO:0007669"/>
    <property type="project" value="TreeGrafter"/>
</dbReference>
<dbReference type="GO" id="GO:0004751">
    <property type="term" value="F:ribose-5-phosphate isomerase activity"/>
    <property type="evidence" value="ECO:0007669"/>
    <property type="project" value="InterPro"/>
</dbReference>
<feature type="region of interest" description="Disordered" evidence="1">
    <location>
        <begin position="70"/>
        <end position="98"/>
    </location>
</feature>
<sequence>MSNIQLMGCPNPTLRMGKSKAGPVVTDNGNFIIDAPFDEVYMRDPTKLSYQFKIMTGLLEDGTVIIQSKNGKTQKMSVEEGKAKTQSNGHQPQSSFKA</sequence>
<evidence type="ECO:0000313" key="2">
    <source>
        <dbReference type="EMBL" id="KNE94887.1"/>
    </source>
</evidence>
<organism evidence="2 3">
    <name type="scientific">Puccinia striiformis f. sp. tritici PST-78</name>
    <dbReference type="NCBI Taxonomy" id="1165861"/>
    <lineage>
        <taxon>Eukaryota</taxon>
        <taxon>Fungi</taxon>
        <taxon>Dikarya</taxon>
        <taxon>Basidiomycota</taxon>
        <taxon>Pucciniomycotina</taxon>
        <taxon>Pucciniomycetes</taxon>
        <taxon>Pucciniales</taxon>
        <taxon>Pucciniaceae</taxon>
        <taxon>Puccinia</taxon>
    </lineage>
</organism>
<proteinExistence type="predicted"/>
<gene>
    <name evidence="2" type="ORF">PSTG_11788</name>
</gene>
<keyword evidence="2" id="KW-0413">Isomerase</keyword>
<dbReference type="EMBL" id="AJIL01000107">
    <property type="protein sequence ID" value="KNE94887.1"/>
    <property type="molecule type" value="Genomic_DNA"/>
</dbReference>
<dbReference type="PANTHER" id="PTHR11934">
    <property type="entry name" value="RIBOSE-5-PHOSPHATE ISOMERASE"/>
    <property type="match status" value="1"/>
</dbReference>
<accession>A0A0L0V6H9</accession>
<dbReference type="Pfam" id="PF06026">
    <property type="entry name" value="Rib_5-P_isom_A"/>
    <property type="match status" value="1"/>
</dbReference>
<evidence type="ECO:0000256" key="1">
    <source>
        <dbReference type="SAM" id="MobiDB-lite"/>
    </source>
</evidence>
<feature type="compositionally biased region" description="Polar residues" evidence="1">
    <location>
        <begin position="84"/>
        <end position="98"/>
    </location>
</feature>
<dbReference type="AlphaFoldDB" id="A0A0L0V6H9"/>
<dbReference type="SUPFAM" id="SSF75445">
    <property type="entry name" value="D-ribose-5-phosphate isomerase (RpiA), lid domain"/>
    <property type="match status" value="1"/>
</dbReference>
<protein>
    <submittedName>
        <fullName evidence="2">Ribose 5-phosphate isomerase A</fullName>
    </submittedName>
</protein>
<dbReference type="Gene3D" id="3.30.70.260">
    <property type="match status" value="1"/>
</dbReference>
<feature type="region of interest" description="Disordered" evidence="1">
    <location>
        <begin position="1"/>
        <end position="21"/>
    </location>
</feature>
<reference evidence="3" key="1">
    <citation type="submission" date="2014-03" db="EMBL/GenBank/DDBJ databases">
        <title>The Genome Sequence of Puccinia striiformis f. sp. tritici PST-78.</title>
        <authorList>
            <consortium name="The Broad Institute Genome Sequencing Platform"/>
            <person name="Cuomo C."/>
            <person name="Hulbert S."/>
            <person name="Chen X."/>
            <person name="Walker B."/>
            <person name="Young S.K."/>
            <person name="Zeng Q."/>
            <person name="Gargeya S."/>
            <person name="Fitzgerald M."/>
            <person name="Haas B."/>
            <person name="Abouelleil A."/>
            <person name="Alvarado L."/>
            <person name="Arachchi H.M."/>
            <person name="Berlin A.M."/>
            <person name="Chapman S.B."/>
            <person name="Goldberg J."/>
            <person name="Griggs A."/>
            <person name="Gujja S."/>
            <person name="Hansen M."/>
            <person name="Howarth C."/>
            <person name="Imamovic A."/>
            <person name="Larimer J."/>
            <person name="McCowan C."/>
            <person name="Montmayeur A."/>
            <person name="Murphy C."/>
            <person name="Neiman D."/>
            <person name="Pearson M."/>
            <person name="Priest M."/>
            <person name="Roberts A."/>
            <person name="Saif S."/>
            <person name="Shea T."/>
            <person name="Sisk P."/>
            <person name="Sykes S."/>
            <person name="Wortman J."/>
            <person name="Nusbaum C."/>
            <person name="Birren B."/>
        </authorList>
    </citation>
    <scope>NUCLEOTIDE SEQUENCE [LARGE SCALE GENOMIC DNA]</scope>
    <source>
        <strain evidence="3">race PST-78</strain>
    </source>
</reference>